<evidence type="ECO:0000313" key="2">
    <source>
        <dbReference type="EMBL" id="MCI32643.1"/>
    </source>
</evidence>
<keyword evidence="3" id="KW-1185">Reference proteome</keyword>
<dbReference type="AlphaFoldDB" id="A0A392R7R3"/>
<sequence>MKISNHDEGSENLVGSSKSLKQTEDTGKGSSKSFEQTEDIGKSTTGKRKMRTRSVVKSHVNNHSPPSSSGGLIVPSDDQMQKKPSELNSNVKNNADVLLSTRNLEVTIPDESPRDGYKSPDMANTSPANFKTPVK</sequence>
<proteinExistence type="predicted"/>
<dbReference type="EMBL" id="LXQA010197484">
    <property type="protein sequence ID" value="MCI32643.1"/>
    <property type="molecule type" value="Genomic_DNA"/>
</dbReference>
<feature type="non-terminal residue" evidence="2">
    <location>
        <position position="135"/>
    </location>
</feature>
<name>A0A392R7R3_9FABA</name>
<organism evidence="2 3">
    <name type="scientific">Trifolium medium</name>
    <dbReference type="NCBI Taxonomy" id="97028"/>
    <lineage>
        <taxon>Eukaryota</taxon>
        <taxon>Viridiplantae</taxon>
        <taxon>Streptophyta</taxon>
        <taxon>Embryophyta</taxon>
        <taxon>Tracheophyta</taxon>
        <taxon>Spermatophyta</taxon>
        <taxon>Magnoliopsida</taxon>
        <taxon>eudicotyledons</taxon>
        <taxon>Gunneridae</taxon>
        <taxon>Pentapetalae</taxon>
        <taxon>rosids</taxon>
        <taxon>fabids</taxon>
        <taxon>Fabales</taxon>
        <taxon>Fabaceae</taxon>
        <taxon>Papilionoideae</taxon>
        <taxon>50 kb inversion clade</taxon>
        <taxon>NPAAA clade</taxon>
        <taxon>Hologalegina</taxon>
        <taxon>IRL clade</taxon>
        <taxon>Trifolieae</taxon>
        <taxon>Trifolium</taxon>
    </lineage>
</organism>
<feature type="compositionally biased region" description="Basic residues" evidence="1">
    <location>
        <begin position="45"/>
        <end position="56"/>
    </location>
</feature>
<dbReference type="Proteomes" id="UP000265520">
    <property type="component" value="Unassembled WGS sequence"/>
</dbReference>
<feature type="compositionally biased region" description="Low complexity" evidence="1">
    <location>
        <begin position="58"/>
        <end position="71"/>
    </location>
</feature>
<evidence type="ECO:0000256" key="1">
    <source>
        <dbReference type="SAM" id="MobiDB-lite"/>
    </source>
</evidence>
<evidence type="ECO:0000313" key="3">
    <source>
        <dbReference type="Proteomes" id="UP000265520"/>
    </source>
</evidence>
<accession>A0A392R7R3</accession>
<comment type="caution">
    <text evidence="2">The sequence shown here is derived from an EMBL/GenBank/DDBJ whole genome shotgun (WGS) entry which is preliminary data.</text>
</comment>
<feature type="region of interest" description="Disordered" evidence="1">
    <location>
        <begin position="1"/>
        <end position="135"/>
    </location>
</feature>
<protein>
    <submittedName>
        <fullName evidence="2">Mediator of DNA damage checkpoint protein</fullName>
    </submittedName>
</protein>
<reference evidence="2 3" key="1">
    <citation type="journal article" date="2018" name="Front. Plant Sci.">
        <title>Red Clover (Trifolium pratense) and Zigzag Clover (T. medium) - A Picture of Genomic Similarities and Differences.</title>
        <authorList>
            <person name="Dluhosova J."/>
            <person name="Istvanek J."/>
            <person name="Nedelnik J."/>
            <person name="Repkova J."/>
        </authorList>
    </citation>
    <scope>NUCLEOTIDE SEQUENCE [LARGE SCALE GENOMIC DNA]</scope>
    <source>
        <strain evidence="3">cv. 10/8</strain>
        <tissue evidence="2">Leaf</tissue>
    </source>
</reference>